<name>A0A9D3NE66_9TELE</name>
<dbReference type="AlphaFoldDB" id="A0A9D3NE66"/>
<gene>
    <name evidence="1" type="ORF">KOW79_017721</name>
</gene>
<comment type="caution">
    <text evidence="1">The sequence shown here is derived from an EMBL/GenBank/DDBJ whole genome shotgun (WGS) entry which is preliminary data.</text>
</comment>
<evidence type="ECO:0000313" key="2">
    <source>
        <dbReference type="Proteomes" id="UP000824219"/>
    </source>
</evidence>
<sequence>MNYSNESEVINILSATAETRPVAGWNAATEGRRFQQKLSQDEDELEFKTQINQHVRSGKVAAEQKELELHEARKIRSSTASALFPVLPAADAAYASQYSSTIPPHQSQALANYPNQLEPARGMSFN</sequence>
<organism evidence="1 2">
    <name type="scientific">Hemibagrus wyckioides</name>
    <dbReference type="NCBI Taxonomy" id="337641"/>
    <lineage>
        <taxon>Eukaryota</taxon>
        <taxon>Metazoa</taxon>
        <taxon>Chordata</taxon>
        <taxon>Craniata</taxon>
        <taxon>Vertebrata</taxon>
        <taxon>Euteleostomi</taxon>
        <taxon>Actinopterygii</taxon>
        <taxon>Neopterygii</taxon>
        <taxon>Teleostei</taxon>
        <taxon>Ostariophysi</taxon>
        <taxon>Siluriformes</taxon>
        <taxon>Bagridae</taxon>
        <taxon>Hemibagrus</taxon>
    </lineage>
</organism>
<reference evidence="1 2" key="1">
    <citation type="submission" date="2021-06" db="EMBL/GenBank/DDBJ databases">
        <title>Chromosome-level genome assembly of the red-tail catfish (Hemibagrus wyckioides).</title>
        <authorList>
            <person name="Shao F."/>
        </authorList>
    </citation>
    <scope>NUCLEOTIDE SEQUENCE [LARGE SCALE GENOMIC DNA]</scope>
    <source>
        <strain evidence="1">EC202008001</strain>
        <tissue evidence="1">Blood</tissue>
    </source>
</reference>
<accession>A0A9D3NE66</accession>
<protein>
    <submittedName>
        <fullName evidence="1">Uncharacterized protein</fullName>
    </submittedName>
</protein>
<evidence type="ECO:0000313" key="1">
    <source>
        <dbReference type="EMBL" id="KAG7319247.1"/>
    </source>
</evidence>
<keyword evidence="2" id="KW-1185">Reference proteome</keyword>
<dbReference type="Proteomes" id="UP000824219">
    <property type="component" value="Linkage Group LG21"/>
</dbReference>
<dbReference type="EMBL" id="JAHKSW010000021">
    <property type="protein sequence ID" value="KAG7319247.1"/>
    <property type="molecule type" value="Genomic_DNA"/>
</dbReference>
<proteinExistence type="predicted"/>